<dbReference type="PANTHER" id="PTHR34693:SF3">
    <property type="match status" value="1"/>
</dbReference>
<dbReference type="AlphaFoldDB" id="A0A6A6R2R6"/>
<sequence length="139" mass="14537">MPGDPIVSTGRGGAGNIGHDETPYADAGIVREGPVGESTDGATFSTGRGGAGNIGSPSLGPQRGRRGSQDVIPEQALREGQADFHTGRGGAGNEHRDKYGGHSKSPSRERLGDKVKHLLHKDHKDHKQESPLQKSEAAE</sequence>
<dbReference type="EMBL" id="MU004185">
    <property type="protein sequence ID" value="KAF2498200.1"/>
    <property type="molecule type" value="Genomic_DNA"/>
</dbReference>
<dbReference type="InterPro" id="IPR053203">
    <property type="entry name" value="Cisplatin_resist-associated"/>
</dbReference>
<accession>A0A6A6R2R6</accession>
<protein>
    <submittedName>
        <fullName evidence="2">Uncharacterized protein</fullName>
    </submittedName>
</protein>
<feature type="compositionally biased region" description="Basic and acidic residues" evidence="1">
    <location>
        <begin position="76"/>
        <end position="86"/>
    </location>
</feature>
<proteinExistence type="predicted"/>
<reference evidence="2" key="1">
    <citation type="journal article" date="2020" name="Stud. Mycol.">
        <title>101 Dothideomycetes genomes: a test case for predicting lifestyles and emergence of pathogens.</title>
        <authorList>
            <person name="Haridas S."/>
            <person name="Albert R."/>
            <person name="Binder M."/>
            <person name="Bloem J."/>
            <person name="Labutti K."/>
            <person name="Salamov A."/>
            <person name="Andreopoulos B."/>
            <person name="Baker S."/>
            <person name="Barry K."/>
            <person name="Bills G."/>
            <person name="Bluhm B."/>
            <person name="Cannon C."/>
            <person name="Castanera R."/>
            <person name="Culley D."/>
            <person name="Daum C."/>
            <person name="Ezra D."/>
            <person name="Gonzalez J."/>
            <person name="Henrissat B."/>
            <person name="Kuo A."/>
            <person name="Liang C."/>
            <person name="Lipzen A."/>
            <person name="Lutzoni F."/>
            <person name="Magnuson J."/>
            <person name="Mondo S."/>
            <person name="Nolan M."/>
            <person name="Ohm R."/>
            <person name="Pangilinan J."/>
            <person name="Park H.-J."/>
            <person name="Ramirez L."/>
            <person name="Alfaro M."/>
            <person name="Sun H."/>
            <person name="Tritt A."/>
            <person name="Yoshinaga Y."/>
            <person name="Zwiers L.-H."/>
            <person name="Turgeon B."/>
            <person name="Goodwin S."/>
            <person name="Spatafora J."/>
            <person name="Crous P."/>
            <person name="Grigoriev I."/>
        </authorList>
    </citation>
    <scope>NUCLEOTIDE SEQUENCE</scope>
    <source>
        <strain evidence="2">CBS 269.34</strain>
    </source>
</reference>
<feature type="compositionally biased region" description="Basic and acidic residues" evidence="1">
    <location>
        <begin position="93"/>
        <end position="116"/>
    </location>
</feature>
<dbReference type="InterPro" id="IPR022024">
    <property type="entry name" value="DUF3602"/>
</dbReference>
<dbReference type="Pfam" id="PF12223">
    <property type="entry name" value="DUF3602"/>
    <property type="match status" value="1"/>
</dbReference>
<evidence type="ECO:0000256" key="1">
    <source>
        <dbReference type="SAM" id="MobiDB-lite"/>
    </source>
</evidence>
<gene>
    <name evidence="2" type="ORF">BU16DRAFT_524356</name>
</gene>
<keyword evidence="3" id="KW-1185">Reference proteome</keyword>
<evidence type="ECO:0000313" key="2">
    <source>
        <dbReference type="EMBL" id="KAF2498200.1"/>
    </source>
</evidence>
<feature type="region of interest" description="Disordered" evidence="1">
    <location>
        <begin position="1"/>
        <end position="139"/>
    </location>
</feature>
<organism evidence="2 3">
    <name type="scientific">Lophium mytilinum</name>
    <dbReference type="NCBI Taxonomy" id="390894"/>
    <lineage>
        <taxon>Eukaryota</taxon>
        <taxon>Fungi</taxon>
        <taxon>Dikarya</taxon>
        <taxon>Ascomycota</taxon>
        <taxon>Pezizomycotina</taxon>
        <taxon>Dothideomycetes</taxon>
        <taxon>Pleosporomycetidae</taxon>
        <taxon>Mytilinidiales</taxon>
        <taxon>Mytilinidiaceae</taxon>
        <taxon>Lophium</taxon>
    </lineage>
</organism>
<name>A0A6A6R2R6_9PEZI</name>
<dbReference type="OrthoDB" id="2537432at2759"/>
<dbReference type="PANTHER" id="PTHR34693">
    <property type="entry name" value="PROTEIN PAR32"/>
    <property type="match status" value="1"/>
</dbReference>
<dbReference type="Proteomes" id="UP000799750">
    <property type="component" value="Unassembled WGS sequence"/>
</dbReference>
<evidence type="ECO:0000313" key="3">
    <source>
        <dbReference type="Proteomes" id="UP000799750"/>
    </source>
</evidence>